<keyword evidence="2" id="KW-0732">Signal</keyword>
<keyword evidence="4" id="KW-1185">Reference proteome</keyword>
<dbReference type="Proteomes" id="UP000240912">
    <property type="component" value="Unassembled WGS sequence"/>
</dbReference>
<reference evidence="3 4" key="1">
    <citation type="submission" date="2018-03" db="EMBL/GenBank/DDBJ databases">
        <authorList>
            <person name="Keele B.F."/>
        </authorList>
    </citation>
    <scope>NUCLEOTIDE SEQUENCE [LARGE SCALE GENOMIC DNA]</scope>
    <source>
        <strain evidence="3 4">YL28-9</strain>
    </source>
</reference>
<protein>
    <recommendedName>
        <fullName evidence="5">Coproporphyrinogen III oxidase</fullName>
    </recommendedName>
</protein>
<comment type="caution">
    <text evidence="3">The sequence shown here is derived from an EMBL/GenBank/DDBJ whole genome shotgun (WGS) entry which is preliminary data.</text>
</comment>
<evidence type="ECO:0008006" key="5">
    <source>
        <dbReference type="Google" id="ProtNLM"/>
    </source>
</evidence>
<evidence type="ECO:0000256" key="2">
    <source>
        <dbReference type="SAM" id="SignalP"/>
    </source>
</evidence>
<name>A0A2T3HK51_9SPHI</name>
<dbReference type="PROSITE" id="PS51257">
    <property type="entry name" value="PROKAR_LIPOPROTEIN"/>
    <property type="match status" value="1"/>
</dbReference>
<gene>
    <name evidence="3" type="ORF">C7T94_09350</name>
</gene>
<evidence type="ECO:0000313" key="3">
    <source>
        <dbReference type="EMBL" id="PST82835.1"/>
    </source>
</evidence>
<evidence type="ECO:0000256" key="1">
    <source>
        <dbReference type="SAM" id="MobiDB-lite"/>
    </source>
</evidence>
<dbReference type="RefSeq" id="WP_107215093.1">
    <property type="nucleotide sequence ID" value="NZ_KZ686269.1"/>
</dbReference>
<accession>A0A2T3HK51</accession>
<proteinExistence type="predicted"/>
<feature type="region of interest" description="Disordered" evidence="1">
    <location>
        <begin position="19"/>
        <end position="67"/>
    </location>
</feature>
<feature type="signal peptide" evidence="2">
    <location>
        <begin position="1"/>
        <end position="20"/>
    </location>
</feature>
<organism evidence="3 4">
    <name type="scientific">Pedobacter yulinensis</name>
    <dbReference type="NCBI Taxonomy" id="2126353"/>
    <lineage>
        <taxon>Bacteria</taxon>
        <taxon>Pseudomonadati</taxon>
        <taxon>Bacteroidota</taxon>
        <taxon>Sphingobacteriia</taxon>
        <taxon>Sphingobacteriales</taxon>
        <taxon>Sphingobacteriaceae</taxon>
        <taxon>Pedobacter</taxon>
    </lineage>
</organism>
<evidence type="ECO:0000313" key="4">
    <source>
        <dbReference type="Proteomes" id="UP000240912"/>
    </source>
</evidence>
<feature type="compositionally biased region" description="Basic and acidic residues" evidence="1">
    <location>
        <begin position="55"/>
        <end position="67"/>
    </location>
</feature>
<dbReference type="AlphaFoldDB" id="A0A2T3HK51"/>
<feature type="compositionally biased region" description="Polar residues" evidence="1">
    <location>
        <begin position="22"/>
        <end position="32"/>
    </location>
</feature>
<feature type="compositionally biased region" description="Low complexity" evidence="1">
    <location>
        <begin position="33"/>
        <end position="54"/>
    </location>
</feature>
<sequence>MKTKHFLLAALLVSGLAACSQDGHQQSSSPTLTGPTGDSSSTRSDTSATTSDTADTAKTDGETTARE</sequence>
<feature type="chain" id="PRO_5015417957" description="Coproporphyrinogen III oxidase" evidence="2">
    <location>
        <begin position="21"/>
        <end position="67"/>
    </location>
</feature>
<dbReference type="EMBL" id="PYLS01000005">
    <property type="protein sequence ID" value="PST82835.1"/>
    <property type="molecule type" value="Genomic_DNA"/>
</dbReference>